<name>A0AAV2LD26_KNICA</name>
<organism evidence="2 3">
    <name type="scientific">Knipowitschia caucasica</name>
    <name type="common">Caucasian dwarf goby</name>
    <name type="synonym">Pomatoschistus caucasicus</name>
    <dbReference type="NCBI Taxonomy" id="637954"/>
    <lineage>
        <taxon>Eukaryota</taxon>
        <taxon>Metazoa</taxon>
        <taxon>Chordata</taxon>
        <taxon>Craniata</taxon>
        <taxon>Vertebrata</taxon>
        <taxon>Euteleostomi</taxon>
        <taxon>Actinopterygii</taxon>
        <taxon>Neopterygii</taxon>
        <taxon>Teleostei</taxon>
        <taxon>Neoteleostei</taxon>
        <taxon>Acanthomorphata</taxon>
        <taxon>Gobiaria</taxon>
        <taxon>Gobiiformes</taxon>
        <taxon>Gobioidei</taxon>
        <taxon>Gobiidae</taxon>
        <taxon>Gobiinae</taxon>
        <taxon>Knipowitschia</taxon>
    </lineage>
</organism>
<feature type="compositionally biased region" description="Low complexity" evidence="1">
    <location>
        <begin position="36"/>
        <end position="86"/>
    </location>
</feature>
<feature type="compositionally biased region" description="Polar residues" evidence="1">
    <location>
        <begin position="89"/>
        <end position="99"/>
    </location>
</feature>
<protein>
    <submittedName>
        <fullName evidence="2">Uncharacterized protein</fullName>
    </submittedName>
</protein>
<dbReference type="Proteomes" id="UP001497482">
    <property type="component" value="Chromosome 23"/>
</dbReference>
<reference evidence="2 3" key="1">
    <citation type="submission" date="2024-04" db="EMBL/GenBank/DDBJ databases">
        <authorList>
            <person name="Waldvogel A.-M."/>
            <person name="Schoenle A."/>
        </authorList>
    </citation>
    <scope>NUCLEOTIDE SEQUENCE [LARGE SCALE GENOMIC DNA]</scope>
</reference>
<proteinExistence type="predicted"/>
<evidence type="ECO:0000313" key="3">
    <source>
        <dbReference type="Proteomes" id="UP001497482"/>
    </source>
</evidence>
<accession>A0AAV2LD26</accession>
<gene>
    <name evidence="2" type="ORF">KC01_LOCUS28080</name>
</gene>
<dbReference type="AlphaFoldDB" id="A0AAV2LD26"/>
<feature type="region of interest" description="Disordered" evidence="1">
    <location>
        <begin position="1"/>
        <end position="151"/>
    </location>
</feature>
<feature type="compositionally biased region" description="Basic and acidic residues" evidence="1">
    <location>
        <begin position="16"/>
        <end position="28"/>
    </location>
</feature>
<keyword evidence="3" id="KW-1185">Reference proteome</keyword>
<feature type="compositionally biased region" description="Low complexity" evidence="1">
    <location>
        <begin position="106"/>
        <end position="118"/>
    </location>
</feature>
<evidence type="ECO:0000313" key="2">
    <source>
        <dbReference type="EMBL" id="CAL1599894.1"/>
    </source>
</evidence>
<sequence length="212" mass="23071">MKRSYPSGSDKRKRKKEEDEKRKHDSGLLRKCLVPSSSSNQEHASSSQSAATHTTTVPSTATPRFTAPSTALDSSASSSEQQSAISHTAMVNISSPTSIDQEDQTEPQAPTPAQTTSTDQEKATPIRLTSSDPGQWPDVLNDGEKSSLVKKGPLQGWQNQNQLITDPMPEQKNPRVPWAGYQMNIGNLDEHGIVVRPILSLRDRGIRTIAGT</sequence>
<evidence type="ECO:0000256" key="1">
    <source>
        <dbReference type="SAM" id="MobiDB-lite"/>
    </source>
</evidence>
<dbReference type="EMBL" id="OZ035845">
    <property type="protein sequence ID" value="CAL1599894.1"/>
    <property type="molecule type" value="Genomic_DNA"/>
</dbReference>